<accession>A0A5C1I215</accession>
<dbReference type="KEGG" id="mrub:DEO27_018745"/>
<evidence type="ECO:0000313" key="1">
    <source>
        <dbReference type="EMBL" id="QEM11983.1"/>
    </source>
</evidence>
<dbReference type="AlphaFoldDB" id="A0A5C1I215"/>
<gene>
    <name evidence="1" type="ORF">DEO27_018745</name>
</gene>
<dbReference type="RefSeq" id="WP_146750052.1">
    <property type="nucleotide sequence ID" value="NZ_CP043450.1"/>
</dbReference>
<proteinExistence type="predicted"/>
<dbReference type="OrthoDB" id="749587at2"/>
<name>A0A5C1I215_9SPHI</name>
<reference evidence="1" key="1">
    <citation type="submission" date="2019-08" db="EMBL/GenBank/DDBJ databases">
        <title>Comparative genome analysis confer to the adaptation heavy metal polluted environment.</title>
        <authorList>
            <person name="Li Y."/>
        </authorList>
    </citation>
    <scope>NUCLEOTIDE SEQUENCE [LARGE SCALE GENOMIC DNA]</scope>
    <source>
        <strain evidence="1">P1</strain>
    </source>
</reference>
<evidence type="ECO:0000313" key="2">
    <source>
        <dbReference type="Proteomes" id="UP000251402"/>
    </source>
</evidence>
<sequence>MSPAKKTQGPYYRASCLTMAPLDRSPLVLIMTGTQVLLLSIIKANCNTVKSLSDKLKLKKMKRSLLGLALTCMVILSCKKQSSDNSNPKPDKEQHVITFNVGFSQQTSDFKVNSLKTNSTATNALTDQVDVMYLAIYNPDGTFVHLLKKLSTDSGFGSFTDTLNYGNYTAVVAAGKTGLVLSTDYTWFGGETGGQYAYLHKLSTDILLYKSNDTPTGYITNFNKDAFYKKLALTIPQTGSINVSLDRITSQVQVVIEDAIPANAKTLALEISSIGEKYYIGSGTPKTITLNTYETYSFLTPTDIGKINYSFNTGVFLAMPSSTQSIYCSSGTTINNLSPDIASLTIPNVSCLPNKKTVLTGNLFGGAGKPAGNGFHLVADTSWNSTTINRSF</sequence>
<keyword evidence="2" id="KW-1185">Reference proteome</keyword>
<organism evidence="1 2">
    <name type="scientific">Mucilaginibacter rubeus</name>
    <dbReference type="NCBI Taxonomy" id="2027860"/>
    <lineage>
        <taxon>Bacteria</taxon>
        <taxon>Pseudomonadati</taxon>
        <taxon>Bacteroidota</taxon>
        <taxon>Sphingobacteriia</taxon>
        <taxon>Sphingobacteriales</taxon>
        <taxon>Sphingobacteriaceae</taxon>
        <taxon>Mucilaginibacter</taxon>
    </lineage>
</organism>
<protein>
    <submittedName>
        <fullName evidence="1">FimB/Mfa2 family fimbrial subunit</fullName>
    </submittedName>
</protein>
<dbReference type="Proteomes" id="UP000251402">
    <property type="component" value="Chromosome"/>
</dbReference>
<dbReference type="EMBL" id="CP043450">
    <property type="protein sequence ID" value="QEM11983.1"/>
    <property type="molecule type" value="Genomic_DNA"/>
</dbReference>